<dbReference type="InterPro" id="IPR050259">
    <property type="entry name" value="SDR"/>
</dbReference>
<dbReference type="PRINTS" id="PR00081">
    <property type="entry name" value="GDHRDH"/>
</dbReference>
<dbReference type="PROSITE" id="PS00061">
    <property type="entry name" value="ADH_SHORT"/>
    <property type="match status" value="1"/>
</dbReference>
<dbReference type="OrthoDB" id="9786435at2"/>
<evidence type="ECO:0000256" key="3">
    <source>
        <dbReference type="SAM" id="MobiDB-lite"/>
    </source>
</evidence>
<dbReference type="InterPro" id="IPR002347">
    <property type="entry name" value="SDR_fam"/>
</dbReference>
<dbReference type="PANTHER" id="PTHR42879:SF2">
    <property type="entry name" value="3-OXOACYL-[ACYL-CARRIER-PROTEIN] REDUCTASE FABG"/>
    <property type="match status" value="1"/>
</dbReference>
<evidence type="ECO:0000313" key="4">
    <source>
        <dbReference type="EMBL" id="SDI62921.1"/>
    </source>
</evidence>
<dbReference type="InterPro" id="IPR020904">
    <property type="entry name" value="Sc_DH/Rdtase_CS"/>
</dbReference>
<dbReference type="SUPFAM" id="SSF51735">
    <property type="entry name" value="NAD(P)-binding Rossmann-fold domains"/>
    <property type="match status" value="1"/>
</dbReference>
<evidence type="ECO:0000256" key="2">
    <source>
        <dbReference type="ARBA" id="ARBA00023002"/>
    </source>
</evidence>
<dbReference type="NCBIfam" id="NF009093">
    <property type="entry name" value="PRK12429.1"/>
    <property type="match status" value="1"/>
</dbReference>
<dbReference type="GO" id="GO:0032787">
    <property type="term" value="P:monocarboxylic acid metabolic process"/>
    <property type="evidence" value="ECO:0007669"/>
    <property type="project" value="UniProtKB-ARBA"/>
</dbReference>
<dbReference type="Pfam" id="PF13561">
    <property type="entry name" value="adh_short_C2"/>
    <property type="match status" value="1"/>
</dbReference>
<dbReference type="EMBL" id="FNDT01000016">
    <property type="protein sequence ID" value="SDI62921.1"/>
    <property type="molecule type" value="Genomic_DNA"/>
</dbReference>
<reference evidence="4 5" key="1">
    <citation type="submission" date="2016-10" db="EMBL/GenBank/DDBJ databases">
        <authorList>
            <person name="de Groot N.N."/>
        </authorList>
    </citation>
    <scope>NUCLEOTIDE SEQUENCE [LARGE SCALE GENOMIC DNA]</scope>
    <source>
        <strain evidence="4 5">NP_1H</strain>
    </source>
</reference>
<dbReference type="InterPro" id="IPR036291">
    <property type="entry name" value="NAD(P)-bd_dom_sf"/>
</dbReference>
<dbReference type="Gene3D" id="3.40.50.720">
    <property type="entry name" value="NAD(P)-binding Rossmann-like Domain"/>
    <property type="match status" value="1"/>
</dbReference>
<gene>
    <name evidence="4" type="ORF">SAMN04488693_11636</name>
</gene>
<dbReference type="Proteomes" id="UP000199258">
    <property type="component" value="Unassembled WGS sequence"/>
</dbReference>
<dbReference type="GO" id="GO:0016491">
    <property type="term" value="F:oxidoreductase activity"/>
    <property type="evidence" value="ECO:0007669"/>
    <property type="project" value="UniProtKB-KW"/>
</dbReference>
<keyword evidence="2" id="KW-0560">Oxidoreductase</keyword>
<dbReference type="STRING" id="335973.SAMN04488693_11636"/>
<dbReference type="AlphaFoldDB" id="A0A1G8M4T2"/>
<dbReference type="PANTHER" id="PTHR42879">
    <property type="entry name" value="3-OXOACYL-(ACYL-CARRIER-PROTEIN) REDUCTASE"/>
    <property type="match status" value="1"/>
</dbReference>
<protein>
    <submittedName>
        <fullName evidence="4">3-hydroxybutyrate dehydrogenase</fullName>
    </submittedName>
</protein>
<comment type="similarity">
    <text evidence="1">Belongs to the short-chain dehydrogenases/reductases (SDR) family.</text>
</comment>
<dbReference type="RefSeq" id="WP_090587638.1">
    <property type="nucleotide sequence ID" value="NZ_FNDT01000016.1"/>
</dbReference>
<accession>A0A1G8M4T2</accession>
<keyword evidence="5" id="KW-1185">Reference proteome</keyword>
<proteinExistence type="inferred from homology"/>
<feature type="compositionally biased region" description="Basic and acidic residues" evidence="3">
    <location>
        <begin position="1"/>
        <end position="16"/>
    </location>
</feature>
<organism evidence="4 5">
    <name type="scientific">Arthrobacter subterraneus</name>
    <dbReference type="NCBI Taxonomy" id="335973"/>
    <lineage>
        <taxon>Bacteria</taxon>
        <taxon>Bacillati</taxon>
        <taxon>Actinomycetota</taxon>
        <taxon>Actinomycetes</taxon>
        <taxon>Micrococcales</taxon>
        <taxon>Micrococcaceae</taxon>
        <taxon>Arthrobacter</taxon>
    </lineage>
</organism>
<sequence>MPSAHRNDDGGLRPTEEPPSSDSGSNAGPLAGRRAIVTGGASGIGAACARELAAQGAYVVVADRDAEGAGVVAKEIKGEAWAVDLLDTAALEELSLDADILVNNAGIQVVQPIEQFDPADFRRIHTLMLEVPFLLMRAALPSMYAKGFGRIINVSSVHGLRASPFKAAYVSAKHGLEGLSKVAALEGGPHGVTSNCVNPGYVRTPLVENQIADQARLHGISEDEVLERIMLTESAVKRLVEPAEVGSLVAWLASDQAGMVTGASYTMDGGWSAR</sequence>
<dbReference type="PRINTS" id="PR00080">
    <property type="entry name" value="SDRFAMILY"/>
</dbReference>
<evidence type="ECO:0000313" key="5">
    <source>
        <dbReference type="Proteomes" id="UP000199258"/>
    </source>
</evidence>
<evidence type="ECO:0000256" key="1">
    <source>
        <dbReference type="ARBA" id="ARBA00006484"/>
    </source>
</evidence>
<feature type="region of interest" description="Disordered" evidence="3">
    <location>
        <begin position="1"/>
        <end position="32"/>
    </location>
</feature>
<dbReference type="FunFam" id="3.40.50.720:FF:000084">
    <property type="entry name" value="Short-chain dehydrogenase reductase"/>
    <property type="match status" value="1"/>
</dbReference>
<name>A0A1G8M4T2_9MICC</name>